<dbReference type="Gene3D" id="2.40.50.690">
    <property type="match status" value="1"/>
</dbReference>
<dbReference type="EMBL" id="HG001649">
    <property type="protein sequence ID" value="CDF33527.1"/>
    <property type="molecule type" value="Genomic_DNA"/>
</dbReference>
<dbReference type="GO" id="GO:0000177">
    <property type="term" value="C:cytoplasmic exosome (RNase complex)"/>
    <property type="evidence" value="ECO:0007669"/>
    <property type="project" value="TreeGrafter"/>
</dbReference>
<dbReference type="GO" id="GO:0000176">
    <property type="term" value="C:nuclear exosome (RNase complex)"/>
    <property type="evidence" value="ECO:0007669"/>
    <property type="project" value="UniProtKB-ARBA"/>
</dbReference>
<comment type="similarity">
    <text evidence="2 11">Belongs to the RNR ribonuclease family.</text>
</comment>
<evidence type="ECO:0000313" key="14">
    <source>
        <dbReference type="EMBL" id="CDF33527.1"/>
    </source>
</evidence>
<dbReference type="Pfam" id="PF00773">
    <property type="entry name" value="RNB"/>
    <property type="match status" value="1"/>
</dbReference>
<feature type="region of interest" description="Disordered" evidence="12">
    <location>
        <begin position="937"/>
        <end position="997"/>
    </location>
</feature>
<dbReference type="Pfam" id="PF17216">
    <property type="entry name" value="Rrp44_CSD1"/>
    <property type="match status" value="1"/>
</dbReference>
<dbReference type="InterPro" id="IPR001900">
    <property type="entry name" value="RNase_II/R"/>
</dbReference>
<evidence type="ECO:0000256" key="2">
    <source>
        <dbReference type="ARBA" id="ARBA00005785"/>
    </source>
</evidence>
<organism evidence="14 15">
    <name type="scientific">Chondrus crispus</name>
    <name type="common">Carrageen Irish moss</name>
    <name type="synonym">Polymorpha crispa</name>
    <dbReference type="NCBI Taxonomy" id="2769"/>
    <lineage>
        <taxon>Eukaryota</taxon>
        <taxon>Rhodophyta</taxon>
        <taxon>Florideophyceae</taxon>
        <taxon>Rhodymeniophycidae</taxon>
        <taxon>Gigartinales</taxon>
        <taxon>Gigartinaceae</taxon>
        <taxon>Chondrus</taxon>
    </lineage>
</organism>
<evidence type="ECO:0000256" key="9">
    <source>
        <dbReference type="ARBA" id="ARBA00023242"/>
    </source>
</evidence>
<sequence>MSVREKVFVRKSRRGNVQVIAREHYLRDDLACGALNCPSCPKKSLGKAAGRLPSSKRVLVPDTDAVLRQPDMIVKKHPALSDVLFLQSTLRGVRSKSAEIYDHVRSILTTEEDGKYTAIFSNENRRETYVHRKQSGEPEDAYDRRLTVAAIKWLNTHWKGLGMQAVLLSDTSKSSSEDVGIPVVTVKSIVEKHEDLLELYAERDEEPEDMEVENGSDEKPSRTKRPRAIYPDYIPERKAKAGVKAGRYYQGTFHPSPYDVTEAHVTVCLDPKDKTKRTQVLVKGRENQNRSIEGDIVVIALLPKSEWSIPSNLAIGIEDADVDSDAEESEIDVATSSKTTDTEGPKKEAKPTGKVIAIAQRSWRPYCGTVSEQSYKGGESALFVPIARGVPKVRVRSRRVKEFIGKRVLLIVDKWDRNSLHPSGHIIREIGSSGDKEAETEVILIENGIPTRKFSDAAMGCLPDETWKVTEEHVKSRWDLRDWTICSVDPPGCTDIDDALHFRRISDEEVEIGVHIADVTAFVSHDCALDKEAAERGCTVYLVDRRIEMLPSLLSGNFCSLRGGEERLAFSALIRMDNDGNVKQVEFGRSVIKSSAALTYEAAQNRIDAARKGMSKGKAVDDKVTEGLLGLADIARKLRERRMAAGALILASPEVKFKISEERDQITDVAMYQIRETNRMVEEFMLLANIVVAEKMLKHFPQCSMLRRHPKPSEEMFEPLTKAAKSAGFDIDVSNSKRLNESLAEIEEKAKAQGDDYLGTLLRIIATRSMTQAVYFSSGEVSDPEYLHYGLAAPVYTHFTSPIRRYADVIVHRLLSASMGFASLPMRLQDSQHVNQFAESINQRHQCAQYAARSSTLLHTVLLFKKAGGQVREPARIIRILGNGVVVLVPKYGVEGIVHIDEDQHPVVDESGSQMTLSGGLVLKMLGNIKVGIRVDSAPERMDRAPRNGGSRGSFLRADRQARQRRRLRRQLTPPHPPPSLPPPPTRAPAEPSLPPLTSSVWSFSTRAPQWRDVISSPTSSFARPRARPSPQRPSRPRRVARFPFSIAGTAAPPPTAVLETRASNLPLISLSRCSRSPHTMPSRRTSSSRSFATPSSAPLSACARAGMSYVAMLRKLPARILSRFQRLLSFETMPRPLMTSVISWNSFVAMYRGIQMAP</sequence>
<keyword evidence="15" id="KW-1185">Reference proteome</keyword>
<keyword evidence="9" id="KW-0539">Nucleus</keyword>
<dbReference type="STRING" id="2769.R7Q4R9"/>
<dbReference type="Gene3D" id="2.40.50.700">
    <property type="match status" value="1"/>
</dbReference>
<dbReference type="KEGG" id="ccp:CHC_T00002327001"/>
<evidence type="ECO:0000256" key="1">
    <source>
        <dbReference type="ARBA" id="ARBA00004123"/>
    </source>
</evidence>
<dbReference type="PANTHER" id="PTHR23355:SF35">
    <property type="entry name" value="EXOSOME COMPLEX EXONUCLEASE RRP44"/>
    <property type="match status" value="1"/>
</dbReference>
<evidence type="ECO:0000256" key="8">
    <source>
        <dbReference type="ARBA" id="ARBA00022884"/>
    </source>
</evidence>
<dbReference type="GO" id="GO:0006364">
    <property type="term" value="P:rRNA processing"/>
    <property type="evidence" value="ECO:0007669"/>
    <property type="project" value="UniProtKB-KW"/>
</dbReference>
<dbReference type="InterPro" id="IPR033771">
    <property type="entry name" value="Rrp44_CSD1"/>
</dbReference>
<dbReference type="Pfam" id="PF17849">
    <property type="entry name" value="OB_Dis3"/>
    <property type="match status" value="1"/>
</dbReference>
<dbReference type="GO" id="GO:0071031">
    <property type="term" value="P:nuclear mRNA surveillance of mRNA 3'-end processing"/>
    <property type="evidence" value="ECO:0007669"/>
    <property type="project" value="TreeGrafter"/>
</dbReference>
<dbReference type="InterPro" id="IPR033770">
    <property type="entry name" value="RRP44_S1"/>
</dbReference>
<protein>
    <recommendedName>
        <fullName evidence="10">Ribosomal RNA-processing protein 44</fullName>
    </recommendedName>
</protein>
<dbReference type="InterPro" id="IPR050180">
    <property type="entry name" value="RNR_Ribonuclease"/>
</dbReference>
<dbReference type="InterPro" id="IPR012340">
    <property type="entry name" value="NA-bd_OB-fold"/>
</dbReference>
<dbReference type="Gramene" id="CDF33527">
    <property type="protein sequence ID" value="CDF33527"/>
    <property type="gene ID" value="CHC_T00002327001"/>
</dbReference>
<gene>
    <name evidence="14" type="ORF">CHC_T00002327001</name>
</gene>
<keyword evidence="5" id="KW-0378">Hydrolase</keyword>
<feature type="region of interest" description="Disordered" evidence="12">
    <location>
        <begin position="201"/>
        <end position="229"/>
    </location>
</feature>
<feature type="domain" description="RNB" evidence="13">
    <location>
        <begin position="477"/>
        <end position="821"/>
    </location>
</feature>
<dbReference type="InterPro" id="IPR022966">
    <property type="entry name" value="RNase_II/R_CS"/>
</dbReference>
<feature type="region of interest" description="Disordered" evidence="12">
    <location>
        <begin position="326"/>
        <end position="352"/>
    </location>
</feature>
<dbReference type="GO" id="GO:0004519">
    <property type="term" value="F:endonuclease activity"/>
    <property type="evidence" value="ECO:0007669"/>
    <property type="project" value="TreeGrafter"/>
</dbReference>
<feature type="compositionally biased region" description="Basic and acidic residues" evidence="12">
    <location>
        <begin position="340"/>
        <end position="351"/>
    </location>
</feature>
<evidence type="ECO:0000313" key="15">
    <source>
        <dbReference type="Proteomes" id="UP000012073"/>
    </source>
</evidence>
<keyword evidence="4" id="KW-0540">Nuclease</keyword>
<feature type="compositionally biased region" description="Pro residues" evidence="12">
    <location>
        <begin position="974"/>
        <end position="995"/>
    </location>
</feature>
<dbReference type="InterPro" id="IPR041505">
    <property type="entry name" value="Dis3_CSD2"/>
</dbReference>
<dbReference type="CDD" id="cd09862">
    <property type="entry name" value="PIN_Rrp44-like"/>
    <property type="match status" value="1"/>
</dbReference>
<dbReference type="PROSITE" id="PS01175">
    <property type="entry name" value="RIBONUCLEASE_II"/>
    <property type="match status" value="1"/>
</dbReference>
<evidence type="ECO:0000259" key="13">
    <source>
        <dbReference type="SMART" id="SM00955"/>
    </source>
</evidence>
<feature type="compositionally biased region" description="Acidic residues" evidence="12">
    <location>
        <begin position="203"/>
        <end position="215"/>
    </location>
</feature>
<comment type="subcellular location">
    <subcellularLocation>
        <location evidence="1">Nucleus</location>
    </subcellularLocation>
</comment>
<keyword evidence="3" id="KW-0698">rRNA processing</keyword>
<dbReference type="GO" id="GO:0000175">
    <property type="term" value="F:3'-5'-RNA exonuclease activity"/>
    <property type="evidence" value="ECO:0007669"/>
    <property type="project" value="TreeGrafter"/>
</dbReference>
<dbReference type="RefSeq" id="XP_005713330.1">
    <property type="nucleotide sequence ID" value="XM_005713273.1"/>
</dbReference>
<dbReference type="FunFam" id="2.40.50.700:FF:000001">
    <property type="entry name" value="Exosome complex exonuclease exoribonuclease (Rrp44)"/>
    <property type="match status" value="1"/>
</dbReference>
<evidence type="ECO:0000256" key="7">
    <source>
        <dbReference type="ARBA" id="ARBA00022839"/>
    </source>
</evidence>
<feature type="region of interest" description="Disordered" evidence="12">
    <location>
        <begin position="1075"/>
        <end position="1094"/>
    </location>
</feature>
<evidence type="ECO:0000256" key="4">
    <source>
        <dbReference type="ARBA" id="ARBA00022722"/>
    </source>
</evidence>
<evidence type="ECO:0000256" key="10">
    <source>
        <dbReference type="ARBA" id="ARBA00077930"/>
    </source>
</evidence>
<keyword evidence="8" id="KW-0694">RNA-binding</keyword>
<dbReference type="PhylomeDB" id="R7Q4R9"/>
<name>R7Q4R9_CHOCR</name>
<dbReference type="OMA" id="GQVMRNN"/>
<keyword evidence="6" id="KW-0271">Exosome</keyword>
<dbReference type="SMART" id="SM00955">
    <property type="entry name" value="RNB"/>
    <property type="match status" value="1"/>
</dbReference>
<dbReference type="Proteomes" id="UP000012073">
    <property type="component" value="Unassembled WGS sequence"/>
</dbReference>
<evidence type="ECO:0000256" key="6">
    <source>
        <dbReference type="ARBA" id="ARBA00022835"/>
    </source>
</evidence>
<dbReference type="GeneID" id="17321046"/>
<dbReference type="Gene3D" id="3.40.50.1010">
    <property type="entry name" value="5'-nuclease"/>
    <property type="match status" value="1"/>
</dbReference>
<dbReference type="GO" id="GO:0016075">
    <property type="term" value="P:rRNA catabolic process"/>
    <property type="evidence" value="ECO:0007669"/>
    <property type="project" value="TreeGrafter"/>
</dbReference>
<evidence type="ECO:0000256" key="5">
    <source>
        <dbReference type="ARBA" id="ARBA00022801"/>
    </source>
</evidence>
<dbReference type="Pfam" id="PF17215">
    <property type="entry name" value="Rrp44_S1"/>
    <property type="match status" value="1"/>
</dbReference>
<dbReference type="PANTHER" id="PTHR23355">
    <property type="entry name" value="RIBONUCLEASE"/>
    <property type="match status" value="1"/>
</dbReference>
<feature type="region of interest" description="Disordered" evidence="12">
    <location>
        <begin position="1016"/>
        <end position="1040"/>
    </location>
</feature>
<keyword evidence="7" id="KW-0269">Exonuclease</keyword>
<dbReference type="Gene3D" id="2.40.50.140">
    <property type="entry name" value="Nucleic acid-binding proteins"/>
    <property type="match status" value="1"/>
</dbReference>
<evidence type="ECO:0000256" key="3">
    <source>
        <dbReference type="ARBA" id="ARBA00022552"/>
    </source>
</evidence>
<proteinExistence type="inferred from homology"/>
<dbReference type="GO" id="GO:0003723">
    <property type="term" value="F:RNA binding"/>
    <property type="evidence" value="ECO:0007669"/>
    <property type="project" value="UniProtKB-KW"/>
</dbReference>
<evidence type="ECO:0000256" key="11">
    <source>
        <dbReference type="RuleBase" id="RU003901"/>
    </source>
</evidence>
<reference evidence="15" key="1">
    <citation type="journal article" date="2013" name="Proc. Natl. Acad. Sci. U.S.A.">
        <title>Genome structure and metabolic features in the red seaweed Chondrus crispus shed light on evolution of the Archaeplastida.</title>
        <authorList>
            <person name="Collen J."/>
            <person name="Porcel B."/>
            <person name="Carre W."/>
            <person name="Ball S.G."/>
            <person name="Chaparro C."/>
            <person name="Tonon T."/>
            <person name="Barbeyron T."/>
            <person name="Michel G."/>
            <person name="Noel B."/>
            <person name="Valentin K."/>
            <person name="Elias M."/>
            <person name="Artiguenave F."/>
            <person name="Arun A."/>
            <person name="Aury J.M."/>
            <person name="Barbosa-Neto J.F."/>
            <person name="Bothwell J.H."/>
            <person name="Bouget F.Y."/>
            <person name="Brillet L."/>
            <person name="Cabello-Hurtado F."/>
            <person name="Capella-Gutierrez S."/>
            <person name="Charrier B."/>
            <person name="Cladiere L."/>
            <person name="Cock J.M."/>
            <person name="Coelho S.M."/>
            <person name="Colleoni C."/>
            <person name="Czjzek M."/>
            <person name="Da Silva C."/>
            <person name="Delage L."/>
            <person name="Denoeud F."/>
            <person name="Deschamps P."/>
            <person name="Dittami S.M."/>
            <person name="Gabaldon T."/>
            <person name="Gachon C.M."/>
            <person name="Groisillier A."/>
            <person name="Herve C."/>
            <person name="Jabbari K."/>
            <person name="Katinka M."/>
            <person name="Kloareg B."/>
            <person name="Kowalczyk N."/>
            <person name="Labadie K."/>
            <person name="Leblanc C."/>
            <person name="Lopez P.J."/>
            <person name="McLachlan D.H."/>
            <person name="Meslet-Cladiere L."/>
            <person name="Moustafa A."/>
            <person name="Nehr Z."/>
            <person name="Nyvall Collen P."/>
            <person name="Panaud O."/>
            <person name="Partensky F."/>
            <person name="Poulain J."/>
            <person name="Rensing S.A."/>
            <person name="Rousvoal S."/>
            <person name="Samson G."/>
            <person name="Symeonidi A."/>
            <person name="Weissenbach J."/>
            <person name="Zambounis A."/>
            <person name="Wincker P."/>
            <person name="Boyen C."/>
        </authorList>
    </citation>
    <scope>NUCLEOTIDE SEQUENCE [LARGE SCALE GENOMIC DNA]</scope>
    <source>
        <strain evidence="15">cv. Stackhouse</strain>
    </source>
</reference>
<evidence type="ECO:0000256" key="12">
    <source>
        <dbReference type="SAM" id="MobiDB-lite"/>
    </source>
</evidence>
<dbReference type="OrthoDB" id="2233at2759"/>
<dbReference type="SUPFAM" id="SSF50249">
    <property type="entry name" value="Nucleic acid-binding proteins"/>
    <property type="match status" value="3"/>
</dbReference>
<accession>R7Q4R9</accession>
<dbReference type="AlphaFoldDB" id="R7Q4R9"/>
<feature type="compositionally biased region" description="Basic and acidic residues" evidence="12">
    <location>
        <begin position="937"/>
        <end position="946"/>
    </location>
</feature>